<evidence type="ECO:0000313" key="4">
    <source>
        <dbReference type="Proteomes" id="UP000217005"/>
    </source>
</evidence>
<dbReference type="AlphaFoldDB" id="A0A261S6M6"/>
<dbReference type="PANTHER" id="PTHR35037:SF3">
    <property type="entry name" value="C-TERMINAL REGION OF AIDA-LIKE PROTEIN"/>
    <property type="match status" value="1"/>
</dbReference>
<protein>
    <recommendedName>
        <fullName evidence="2">Autotransporter domain-containing protein</fullName>
    </recommendedName>
</protein>
<dbReference type="InterPro" id="IPR011050">
    <property type="entry name" value="Pectin_lyase_fold/virulence"/>
</dbReference>
<name>A0A261S6M6_9BORD</name>
<dbReference type="InterPro" id="IPR013425">
    <property type="entry name" value="Autotrns_rpt"/>
</dbReference>
<comment type="caution">
    <text evidence="3">The sequence shown here is derived from an EMBL/GenBank/DDBJ whole genome shotgun (WGS) entry which is preliminary data.</text>
</comment>
<dbReference type="InterPro" id="IPR005546">
    <property type="entry name" value="Autotransporte_beta"/>
</dbReference>
<dbReference type="InterPro" id="IPR051551">
    <property type="entry name" value="Autotransporter_adhesion"/>
</dbReference>
<dbReference type="Pfam" id="PF03797">
    <property type="entry name" value="Autotransporter"/>
    <property type="match status" value="1"/>
</dbReference>
<dbReference type="PROSITE" id="PS51208">
    <property type="entry name" value="AUTOTRANSPORTER"/>
    <property type="match status" value="1"/>
</dbReference>
<dbReference type="NCBIfam" id="TIGR02601">
    <property type="entry name" value="autotrns_rpt"/>
    <property type="match status" value="1"/>
</dbReference>
<accession>A0A261S6M6</accession>
<dbReference type="InterPro" id="IPR012332">
    <property type="entry name" value="Autotransporter_pectin_lyase_C"/>
</dbReference>
<dbReference type="SMART" id="SM00869">
    <property type="entry name" value="Autotransporter"/>
    <property type="match status" value="1"/>
</dbReference>
<dbReference type="SUPFAM" id="SSF51126">
    <property type="entry name" value="Pectin lyase-like"/>
    <property type="match status" value="1"/>
</dbReference>
<sequence>MLGAHTRIINAGRIVPGVGAAQAVAIMYEPSANDSTLRLLAGSDIVGAVDATRSRNNRLILDGPGPVDPQTKARRAFDVSKFGALGTNVATTDFYQGFTSFEKTAEGLWELRNKPTQARTPWTLTGGVLAVHGDEQLGSVQDAVRFNGGTLQILDDADIRHDLAFDGMGGILVEPSNTHLTQVTLHGHILGAGTLVKVGAGGLTVVSDNDFRGMTRVGTTRIDGPLNLGNGGTTGSLGTGPIEINSALVINRSDALTLRNPISGHGDLTQSGAGTTTLKGPISFAGRTYIDRGTLRIEDTTFGAPETGLAAILSIHHKPGNQEALDVKHAVVNGWMDGVPNVVLDRSSEWNIYIDERYPDDLLPHHSAIGALTLAGRANFLDPRPLGQAIGRSVLMDRLIGQDGAVTLYVKPTAHGVADYLVLKNGATGTTRVALKMQGTEGADPLEDDGILIVESGGKTDNAFVQDGQSPNGNRSGAFVYGLRHGGRVINGVARHPDNWYLTSEVRPEVSIYSQLGMQAARQGELAIGTLNARMGATETLADKVYPYAWARLLTGVDRDAGAATGLLQSEIATRSWMAGVQAGSDVYVQTQGLSRRSAGLFFTGATTSTRVDHYWQSRGSSEYAGRSQLNTYGIGAYYTRFGAKGGYLDLVTQLSRIDVRTRAALPQLRLKASGWGLALSAEVGKSFAWGAEENLLRVQPQAQLIYQHIELGNSSDAASAVGLPALDTLTARLGVRTSKTWNPHTRRTSTLWVTASVLGSLGRSASTYSTATLGRIAFHDKAPGPRLGLRVGYDRLVAKNAFLNLQASMEQSVGGARTSSYGGNVGLKILF</sequence>
<dbReference type="EMBL" id="NEVL01000004">
    <property type="protein sequence ID" value="OZI32986.1"/>
    <property type="molecule type" value="Genomic_DNA"/>
</dbReference>
<dbReference type="NCBIfam" id="TIGR01414">
    <property type="entry name" value="autotrans_barl"/>
    <property type="match status" value="1"/>
</dbReference>
<dbReference type="SUPFAM" id="SSF103515">
    <property type="entry name" value="Autotransporter"/>
    <property type="match status" value="1"/>
</dbReference>
<keyword evidence="1" id="KW-0732">Signal</keyword>
<dbReference type="InterPro" id="IPR036709">
    <property type="entry name" value="Autotransporte_beta_dom_sf"/>
</dbReference>
<organism evidence="3 4">
    <name type="scientific">Bordetella genomosp. 1</name>
    <dbReference type="NCBI Taxonomy" id="1395607"/>
    <lineage>
        <taxon>Bacteria</taxon>
        <taxon>Pseudomonadati</taxon>
        <taxon>Pseudomonadota</taxon>
        <taxon>Betaproteobacteria</taxon>
        <taxon>Burkholderiales</taxon>
        <taxon>Alcaligenaceae</taxon>
        <taxon>Bordetella</taxon>
    </lineage>
</organism>
<dbReference type="InterPro" id="IPR006315">
    <property type="entry name" value="OM_autotransptr_brl_dom"/>
</dbReference>
<dbReference type="PANTHER" id="PTHR35037">
    <property type="entry name" value="C-TERMINAL REGION OF AIDA-LIKE PROTEIN"/>
    <property type="match status" value="1"/>
</dbReference>
<feature type="domain" description="Autotransporter" evidence="2">
    <location>
        <begin position="542"/>
        <end position="832"/>
    </location>
</feature>
<evidence type="ECO:0000256" key="1">
    <source>
        <dbReference type="ARBA" id="ARBA00022729"/>
    </source>
</evidence>
<proteinExistence type="predicted"/>
<dbReference type="Proteomes" id="UP000217005">
    <property type="component" value="Unassembled WGS sequence"/>
</dbReference>
<reference evidence="3 4" key="1">
    <citation type="submission" date="2017-05" db="EMBL/GenBank/DDBJ databases">
        <title>Complete and WGS of Bordetella genogroups.</title>
        <authorList>
            <person name="Spilker T."/>
            <person name="LiPuma J."/>
        </authorList>
    </citation>
    <scope>NUCLEOTIDE SEQUENCE [LARGE SCALE GENOMIC DNA]</scope>
    <source>
        <strain evidence="3 4">AU17610</strain>
    </source>
</reference>
<dbReference type="Gene3D" id="2.160.20.20">
    <property type="match status" value="1"/>
</dbReference>
<evidence type="ECO:0000313" key="3">
    <source>
        <dbReference type="EMBL" id="OZI32986.1"/>
    </source>
</evidence>
<gene>
    <name evidence="3" type="ORF">CEG14_19175</name>
</gene>
<evidence type="ECO:0000259" key="2">
    <source>
        <dbReference type="PROSITE" id="PS51208"/>
    </source>
</evidence>
<dbReference type="GO" id="GO:0019867">
    <property type="term" value="C:outer membrane"/>
    <property type="evidence" value="ECO:0007669"/>
    <property type="project" value="InterPro"/>
</dbReference>
<dbReference type="Gene3D" id="2.40.128.130">
    <property type="entry name" value="Autotransporter beta-domain"/>
    <property type="match status" value="1"/>
</dbReference>